<dbReference type="EMBL" id="BAABHO010000005">
    <property type="protein sequence ID" value="GAA4778595.1"/>
    <property type="molecule type" value="Genomic_DNA"/>
</dbReference>
<keyword evidence="3" id="KW-0255">Endonuclease</keyword>
<feature type="region of interest" description="Disordered" evidence="1">
    <location>
        <begin position="432"/>
        <end position="478"/>
    </location>
</feature>
<reference evidence="4" key="1">
    <citation type="journal article" date="2019" name="Int. J. Syst. Evol. Microbiol.">
        <title>The Global Catalogue of Microorganisms (GCM) 10K type strain sequencing project: providing services to taxonomists for standard genome sequencing and annotation.</title>
        <authorList>
            <consortium name="The Broad Institute Genomics Platform"/>
            <consortium name="The Broad Institute Genome Sequencing Center for Infectious Disease"/>
            <person name="Wu L."/>
            <person name="Ma J."/>
        </authorList>
    </citation>
    <scope>NUCLEOTIDE SEQUENCE [LARGE SCALE GENOMIC DNA]</scope>
    <source>
        <strain evidence="4">JCM 17979</strain>
    </source>
</reference>
<dbReference type="InterPro" id="IPR003870">
    <property type="entry name" value="DUF222"/>
</dbReference>
<dbReference type="Pfam" id="PF02720">
    <property type="entry name" value="DUF222"/>
    <property type="match status" value="1"/>
</dbReference>
<dbReference type="CDD" id="cd00085">
    <property type="entry name" value="HNHc"/>
    <property type="match status" value="1"/>
</dbReference>
<evidence type="ECO:0000256" key="1">
    <source>
        <dbReference type="SAM" id="MobiDB-lite"/>
    </source>
</evidence>
<sequence length="478" mass="52282">MSERGVGVVERALLDRARDAEVARRRDYYARLELVAELDRAAVAEATGDRGTVRLLQAQWNVDHGEAKRLLDEAGDLLPRRSLQGERLPARFPCTSAAVAAGAIGPGHVVVIRRTMARLERISDLSVEDWVEADRFLAEKARQMSPAGLTALAKALVAHLDPDGEAPPEGEERCDELHVVRRRDGRLDFKGSLHDPADAEVFLGTIDPLAEKLGPEDTRSLERRRADALKEVVENADPADRDAADDSAADRDAADDDAGEFVLIPESRHPEPRRPEPAAKPTRPSGPSRSGRVLLTLTMDHRWLQQAVGHGVLDSGALVHAQTVRRLACDAGVIPMVLGSRSEPLDVGRRQRTAPEAIRRALHLRDGGCAFPGCTRPPRRCQAHHVDHWLDGGDTCVENMCLLCRFHHQLVHHGHWTITMIDGRPWFTPPDWIDPDRQPRPGGRARSPVAASAWPPSDGGNRTAGLPCPGASPARGSQ</sequence>
<feature type="domain" description="HNH nuclease" evidence="2">
    <location>
        <begin position="357"/>
        <end position="409"/>
    </location>
</feature>
<evidence type="ECO:0000259" key="2">
    <source>
        <dbReference type="SMART" id="SM00507"/>
    </source>
</evidence>
<accession>A0ABP9ABX4</accession>
<comment type="caution">
    <text evidence="3">The sequence shown here is derived from an EMBL/GenBank/DDBJ whole genome shotgun (WGS) entry which is preliminary data.</text>
</comment>
<feature type="compositionally biased region" description="Basic and acidic residues" evidence="1">
    <location>
        <begin position="231"/>
        <end position="252"/>
    </location>
</feature>
<keyword evidence="3" id="KW-0540">Nuclease</keyword>
<dbReference type="Gene3D" id="1.10.30.50">
    <property type="match status" value="1"/>
</dbReference>
<evidence type="ECO:0000313" key="3">
    <source>
        <dbReference type="EMBL" id="GAA4778595.1"/>
    </source>
</evidence>
<gene>
    <name evidence="3" type="ORF">GCM10023200_09500</name>
</gene>
<keyword evidence="4" id="KW-1185">Reference proteome</keyword>
<dbReference type="GO" id="GO:0004519">
    <property type="term" value="F:endonuclease activity"/>
    <property type="evidence" value="ECO:0007669"/>
    <property type="project" value="UniProtKB-KW"/>
</dbReference>
<dbReference type="Proteomes" id="UP001500928">
    <property type="component" value="Unassembled WGS sequence"/>
</dbReference>
<name>A0ABP9ABX4_9PSEU</name>
<proteinExistence type="predicted"/>
<feature type="region of interest" description="Disordered" evidence="1">
    <location>
        <begin position="231"/>
        <end position="291"/>
    </location>
</feature>
<dbReference type="SMART" id="SM00507">
    <property type="entry name" value="HNHc"/>
    <property type="match status" value="1"/>
</dbReference>
<dbReference type="InterPro" id="IPR003615">
    <property type="entry name" value="HNH_nuc"/>
</dbReference>
<feature type="compositionally biased region" description="Basic and acidic residues" evidence="1">
    <location>
        <begin position="266"/>
        <end position="277"/>
    </location>
</feature>
<evidence type="ECO:0000313" key="4">
    <source>
        <dbReference type="Proteomes" id="UP001500928"/>
    </source>
</evidence>
<protein>
    <submittedName>
        <fullName evidence="3">HNH endonuclease signature motif containing protein</fullName>
    </submittedName>
</protein>
<keyword evidence="3" id="KW-0378">Hydrolase</keyword>
<organism evidence="3 4">
    <name type="scientific">Actinomycetospora chlora</name>
    <dbReference type="NCBI Taxonomy" id="663608"/>
    <lineage>
        <taxon>Bacteria</taxon>
        <taxon>Bacillati</taxon>
        <taxon>Actinomycetota</taxon>
        <taxon>Actinomycetes</taxon>
        <taxon>Pseudonocardiales</taxon>
        <taxon>Pseudonocardiaceae</taxon>
        <taxon>Actinomycetospora</taxon>
    </lineage>
</organism>